<dbReference type="Gene3D" id="3.40.50.2000">
    <property type="entry name" value="Glycogen Phosphorylase B"/>
    <property type="match status" value="2"/>
</dbReference>
<name>A0A4R2N7K3_9PAST</name>
<sequence>MKVLFLHKSLIMGGVERILVNYLNLLKDESHLEIHLLLDNKPQDDIFSSHIPHNIKTTYFFDNAYLTYRNKLYIERKLSIQKRLKYKWLNFKEKRYRRKQLLSIISKNNYDIVINFSEHFHRFLDFNKIDCPIVRWQHGALSIDDKIKFQTQIHSLNKYDYIVAICQEMAEQILENNEISKEKVKLIYNPINYKNLYALAENHSITDSHLIEQASNNEPFLLQVSRLDPRKRHEWLIQAYAKLVKKGIKEKLYIIGGGEIYKELYDLIKSLNLEEYCFLLGQLNNPYPYMKNAKLFLHTSETEGFCTVLVESLAFNVPVVAMNCPTGTKEILNNGKCGALTPLGDIDKFVEEIYHLLTSENRLNDCRQEIIKHISSFGEDKIKYDFLTLLDSIHNQS</sequence>
<evidence type="ECO:0000259" key="2">
    <source>
        <dbReference type="Pfam" id="PF13439"/>
    </source>
</evidence>
<evidence type="ECO:0000313" key="4">
    <source>
        <dbReference type="Proteomes" id="UP000295537"/>
    </source>
</evidence>
<dbReference type="Proteomes" id="UP000295537">
    <property type="component" value="Unassembled WGS sequence"/>
</dbReference>
<comment type="caution">
    <text evidence="3">The sequence shown here is derived from an EMBL/GenBank/DDBJ whole genome shotgun (WGS) entry which is preliminary data.</text>
</comment>
<dbReference type="CDD" id="cd03811">
    <property type="entry name" value="GT4_GT28_WabH-like"/>
    <property type="match status" value="1"/>
</dbReference>
<reference evidence="3 4" key="1">
    <citation type="submission" date="2019-03" db="EMBL/GenBank/DDBJ databases">
        <title>Genomic Encyclopedia of Type Strains, Phase IV (KMG-IV): sequencing the most valuable type-strain genomes for metagenomic binning, comparative biology and taxonomic classification.</title>
        <authorList>
            <person name="Goeker M."/>
        </authorList>
    </citation>
    <scope>NUCLEOTIDE SEQUENCE [LARGE SCALE GENOMIC DNA]</scope>
    <source>
        <strain evidence="3 4">DSM 16380</strain>
    </source>
</reference>
<dbReference type="InterPro" id="IPR028098">
    <property type="entry name" value="Glyco_trans_4-like_N"/>
</dbReference>
<feature type="domain" description="Glycosyltransferase subfamily 4-like N-terminal" evidence="2">
    <location>
        <begin position="95"/>
        <end position="192"/>
    </location>
</feature>
<dbReference type="PANTHER" id="PTHR12526:SF630">
    <property type="entry name" value="GLYCOSYLTRANSFERASE"/>
    <property type="match status" value="1"/>
</dbReference>
<dbReference type="AlphaFoldDB" id="A0A4R2N7K3"/>
<feature type="domain" description="Glycosyl transferase family 1" evidence="1">
    <location>
        <begin position="213"/>
        <end position="371"/>
    </location>
</feature>
<dbReference type="RefSeq" id="WP_132501595.1">
    <property type="nucleotide sequence ID" value="NZ_LVXA01000001.1"/>
</dbReference>
<dbReference type="OrthoDB" id="9777346at2"/>
<protein>
    <submittedName>
        <fullName evidence="3">Glycosyltransferase involved in cell wall biosynthesis</fullName>
    </submittedName>
</protein>
<dbReference type="Pfam" id="PF00534">
    <property type="entry name" value="Glycos_transf_1"/>
    <property type="match status" value="1"/>
</dbReference>
<dbReference type="EMBL" id="SLXJ01000009">
    <property type="protein sequence ID" value="TCP16838.1"/>
    <property type="molecule type" value="Genomic_DNA"/>
</dbReference>
<dbReference type="Pfam" id="PF13439">
    <property type="entry name" value="Glyco_transf_4"/>
    <property type="match status" value="1"/>
</dbReference>
<evidence type="ECO:0000259" key="1">
    <source>
        <dbReference type="Pfam" id="PF00534"/>
    </source>
</evidence>
<dbReference type="InterPro" id="IPR001296">
    <property type="entry name" value="Glyco_trans_1"/>
</dbReference>
<proteinExistence type="predicted"/>
<dbReference type="GO" id="GO:1901135">
    <property type="term" value="P:carbohydrate derivative metabolic process"/>
    <property type="evidence" value="ECO:0007669"/>
    <property type="project" value="UniProtKB-ARBA"/>
</dbReference>
<evidence type="ECO:0000313" key="3">
    <source>
        <dbReference type="EMBL" id="TCP16838.1"/>
    </source>
</evidence>
<accession>A0A4R2N7K3</accession>
<dbReference type="GO" id="GO:0016757">
    <property type="term" value="F:glycosyltransferase activity"/>
    <property type="evidence" value="ECO:0007669"/>
    <property type="project" value="InterPro"/>
</dbReference>
<gene>
    <name evidence="3" type="ORF">EV693_10956</name>
</gene>
<keyword evidence="4" id="KW-1185">Reference proteome</keyword>
<dbReference type="SUPFAM" id="SSF53756">
    <property type="entry name" value="UDP-Glycosyltransferase/glycogen phosphorylase"/>
    <property type="match status" value="1"/>
</dbReference>
<keyword evidence="3" id="KW-0808">Transferase</keyword>
<dbReference type="PANTHER" id="PTHR12526">
    <property type="entry name" value="GLYCOSYLTRANSFERASE"/>
    <property type="match status" value="1"/>
</dbReference>
<organism evidence="3 4">
    <name type="scientific">Nicoletella semolina</name>
    <dbReference type="NCBI Taxonomy" id="271160"/>
    <lineage>
        <taxon>Bacteria</taxon>
        <taxon>Pseudomonadati</taxon>
        <taxon>Pseudomonadota</taxon>
        <taxon>Gammaproteobacteria</taxon>
        <taxon>Pasteurellales</taxon>
        <taxon>Pasteurellaceae</taxon>
        <taxon>Nicoletella</taxon>
    </lineage>
</organism>